<feature type="signal peptide" evidence="1">
    <location>
        <begin position="1"/>
        <end position="22"/>
    </location>
</feature>
<accession>A0A7L4UPY6</accession>
<dbReference type="PROSITE" id="PS51257">
    <property type="entry name" value="PROKAR_LIPOPROTEIN"/>
    <property type="match status" value="1"/>
</dbReference>
<gene>
    <name evidence="2" type="ORF">C7377_0089</name>
</gene>
<dbReference type="Proteomes" id="UP000251835">
    <property type="component" value="Unassembled WGS sequence"/>
</dbReference>
<comment type="caution">
    <text evidence="2">The sequence shown here is derived from an EMBL/GenBank/DDBJ whole genome shotgun (WGS) entry which is preliminary data.</text>
</comment>
<name>A0A7L4UPY6_BALHA</name>
<proteinExistence type="predicted"/>
<evidence type="ECO:0000256" key="1">
    <source>
        <dbReference type="SAM" id="SignalP"/>
    </source>
</evidence>
<dbReference type="AlphaFoldDB" id="A0A7L4UPY6"/>
<evidence type="ECO:0008006" key="4">
    <source>
        <dbReference type="Google" id="ProtNLM"/>
    </source>
</evidence>
<dbReference type="EMBL" id="QENZ01000003">
    <property type="protein sequence ID" value="PVX51803.1"/>
    <property type="molecule type" value="Genomic_DNA"/>
</dbReference>
<keyword evidence="1" id="KW-0732">Signal</keyword>
<evidence type="ECO:0000313" key="2">
    <source>
        <dbReference type="EMBL" id="PVX51803.1"/>
    </source>
</evidence>
<reference evidence="2 3" key="1">
    <citation type="submission" date="2018-05" db="EMBL/GenBank/DDBJ databases">
        <title>Genomic Encyclopedia of Type Strains, Phase IV (KMG-IV): sequencing the most valuable type-strain genomes for metagenomic binning, comparative biology and taxonomic classification.</title>
        <authorList>
            <person name="Goeker M."/>
        </authorList>
    </citation>
    <scope>NUCLEOTIDE SEQUENCE [LARGE SCALE GENOMIC DNA]</scope>
    <source>
        <strain evidence="2 3">DSM 28579</strain>
    </source>
</reference>
<protein>
    <recommendedName>
        <fullName evidence="4">Lipoprotein</fullName>
    </recommendedName>
</protein>
<evidence type="ECO:0000313" key="3">
    <source>
        <dbReference type="Proteomes" id="UP000251835"/>
    </source>
</evidence>
<feature type="chain" id="PRO_5029675936" description="Lipoprotein" evidence="1">
    <location>
        <begin position="23"/>
        <end position="46"/>
    </location>
</feature>
<dbReference type="RefSeq" id="WP_165806818.1">
    <property type="nucleotide sequence ID" value="NZ_QENZ01000003.1"/>
</dbReference>
<keyword evidence="3" id="KW-1185">Reference proteome</keyword>
<sequence>MKKKLKAIAICLVVGLGLSSCALFGERKPCPAYTQISQKTVESEVG</sequence>
<organism evidence="2 3">
    <name type="scientific">Balneicella halophila</name>
    <dbReference type="NCBI Taxonomy" id="1537566"/>
    <lineage>
        <taxon>Bacteria</taxon>
        <taxon>Pseudomonadati</taxon>
        <taxon>Bacteroidota</taxon>
        <taxon>Bacteroidia</taxon>
        <taxon>Bacteroidales</taxon>
        <taxon>Balneicellaceae</taxon>
        <taxon>Balneicella</taxon>
    </lineage>
</organism>